<evidence type="ECO:0000259" key="1">
    <source>
        <dbReference type="PROSITE" id="PS51186"/>
    </source>
</evidence>
<feature type="domain" description="N-acetyltransferase" evidence="1">
    <location>
        <begin position="2"/>
        <end position="158"/>
    </location>
</feature>
<dbReference type="PROSITE" id="PS51186">
    <property type="entry name" value="GNAT"/>
    <property type="match status" value="1"/>
</dbReference>
<protein>
    <submittedName>
        <fullName evidence="2">GNAT family protein</fullName>
        <ecNumber evidence="2">2.-.-.-</ecNumber>
    </submittedName>
</protein>
<dbReference type="EC" id="2.-.-.-" evidence="2"/>
<dbReference type="InterPro" id="IPR016181">
    <property type="entry name" value="Acyl_CoA_acyltransferase"/>
</dbReference>
<dbReference type="SUPFAM" id="SSF55729">
    <property type="entry name" value="Acyl-CoA N-acyltransferases (Nat)"/>
    <property type="match status" value="1"/>
</dbReference>
<dbReference type="Gene3D" id="3.40.630.30">
    <property type="match status" value="1"/>
</dbReference>
<reference evidence="3" key="1">
    <citation type="submission" date="2023-07" db="EMBL/GenBank/DDBJ databases">
        <title>Paracoccus sp. MBLB3053 whole genome sequence.</title>
        <authorList>
            <person name="Hwang C.Y."/>
            <person name="Cho E.-S."/>
            <person name="Seo M.-J."/>
        </authorList>
    </citation>
    <scope>NUCLEOTIDE SEQUENCE [LARGE SCALE GENOMIC DNA]</scope>
    <source>
        <strain evidence="3">MBLB3053</strain>
    </source>
</reference>
<accession>A0ABU2HVZ0</accession>
<dbReference type="EMBL" id="JAVQLW010000001">
    <property type="protein sequence ID" value="MDS9468454.1"/>
    <property type="molecule type" value="Genomic_DNA"/>
</dbReference>
<comment type="caution">
    <text evidence="2">The sequence shown here is derived from an EMBL/GenBank/DDBJ whole genome shotgun (WGS) entry which is preliminary data.</text>
</comment>
<sequence>MIALEPLGRHEFDRVAHIEVTPEQQPFCGTVPGHFEMDEPGCDFHVVIRDGHAVGFFKIDREFATRFDFALSHEIGLRGMMIDRNEQGQGTGKAAILALRPYLQRLYPDASNCVLTVNIINLAARSVYLSGGFQDEGGLFHGGRIGPQHILRMNLSKTAVA</sequence>
<evidence type="ECO:0000313" key="3">
    <source>
        <dbReference type="Proteomes" id="UP001269144"/>
    </source>
</evidence>
<evidence type="ECO:0000313" key="2">
    <source>
        <dbReference type="EMBL" id="MDS9468454.1"/>
    </source>
</evidence>
<gene>
    <name evidence="2" type="ORF">RGQ15_12835</name>
</gene>
<dbReference type="GO" id="GO:0016740">
    <property type="term" value="F:transferase activity"/>
    <property type="evidence" value="ECO:0007669"/>
    <property type="project" value="UniProtKB-KW"/>
</dbReference>
<keyword evidence="3" id="KW-1185">Reference proteome</keyword>
<name>A0ABU2HVZ0_9RHOB</name>
<dbReference type="InterPro" id="IPR000182">
    <property type="entry name" value="GNAT_dom"/>
</dbReference>
<dbReference type="Proteomes" id="UP001269144">
    <property type="component" value="Unassembled WGS sequence"/>
</dbReference>
<organism evidence="2 3">
    <name type="scientific">Paracoccus aurantius</name>
    <dbReference type="NCBI Taxonomy" id="3073814"/>
    <lineage>
        <taxon>Bacteria</taxon>
        <taxon>Pseudomonadati</taxon>
        <taxon>Pseudomonadota</taxon>
        <taxon>Alphaproteobacteria</taxon>
        <taxon>Rhodobacterales</taxon>
        <taxon>Paracoccaceae</taxon>
        <taxon>Paracoccus</taxon>
    </lineage>
</organism>
<dbReference type="RefSeq" id="WP_311160664.1">
    <property type="nucleotide sequence ID" value="NZ_JAVQLW010000001.1"/>
</dbReference>
<keyword evidence="2" id="KW-0808">Transferase</keyword>
<dbReference type="Pfam" id="PF00583">
    <property type="entry name" value="Acetyltransf_1"/>
    <property type="match status" value="1"/>
</dbReference>
<proteinExistence type="predicted"/>